<dbReference type="InterPro" id="IPR052665">
    <property type="entry name" value="Neuropeptide-GPCR"/>
</dbReference>
<feature type="domain" description="G-protein coupled receptors family 1 profile" evidence="7">
    <location>
        <begin position="76"/>
        <end position="380"/>
    </location>
</feature>
<feature type="transmembrane region" description="Helical" evidence="6">
    <location>
        <begin position="62"/>
        <end position="85"/>
    </location>
</feature>
<dbReference type="PANTHER" id="PTHR24224:SF36">
    <property type="entry name" value="NEMATOCIN RECEPTOR 2"/>
    <property type="match status" value="1"/>
</dbReference>
<evidence type="ECO:0000256" key="2">
    <source>
        <dbReference type="ARBA" id="ARBA00022692"/>
    </source>
</evidence>
<feature type="region of interest" description="Disordered" evidence="5">
    <location>
        <begin position="273"/>
        <end position="292"/>
    </location>
</feature>
<keyword evidence="3 6" id="KW-1133">Transmembrane helix</keyword>
<feature type="compositionally biased region" description="Low complexity" evidence="5">
    <location>
        <begin position="452"/>
        <end position="461"/>
    </location>
</feature>
<feature type="transmembrane region" description="Helical" evidence="6">
    <location>
        <begin position="364"/>
        <end position="383"/>
    </location>
</feature>
<evidence type="ECO:0000313" key="8">
    <source>
        <dbReference type="Proteomes" id="UP000887566"/>
    </source>
</evidence>
<dbReference type="PANTHER" id="PTHR24224">
    <property type="entry name" value="CARDIOACCELERATORY PEPTIDE RECEPTOR-RELATED"/>
    <property type="match status" value="1"/>
</dbReference>
<feature type="transmembrane region" description="Helical" evidence="6">
    <location>
        <begin position="142"/>
        <end position="160"/>
    </location>
</feature>
<keyword evidence="4 6" id="KW-0472">Membrane</keyword>
<dbReference type="WBParaSite" id="PSAMB.scaffold273size59796.g4196.t1">
    <property type="protein sequence ID" value="PSAMB.scaffold273size59796.g4196.t1"/>
    <property type="gene ID" value="PSAMB.scaffold273size59796.g4196"/>
</dbReference>
<accession>A0A914VX01</accession>
<feature type="transmembrane region" description="Helical" evidence="6">
    <location>
        <begin position="328"/>
        <end position="352"/>
    </location>
</feature>
<feature type="region of interest" description="Disordered" evidence="5">
    <location>
        <begin position="438"/>
        <end position="473"/>
    </location>
</feature>
<dbReference type="InterPro" id="IPR017452">
    <property type="entry name" value="GPCR_Rhodpsn_7TM"/>
</dbReference>
<feature type="compositionally biased region" description="Basic and acidic residues" evidence="5">
    <location>
        <begin position="463"/>
        <end position="473"/>
    </location>
</feature>
<evidence type="ECO:0000256" key="6">
    <source>
        <dbReference type="SAM" id="Phobius"/>
    </source>
</evidence>
<dbReference type="Proteomes" id="UP000887566">
    <property type="component" value="Unplaced"/>
</dbReference>
<dbReference type="GO" id="GO:0004930">
    <property type="term" value="F:G protein-coupled receptor activity"/>
    <property type="evidence" value="ECO:0007669"/>
    <property type="project" value="InterPro"/>
</dbReference>
<protein>
    <submittedName>
        <fullName evidence="9">G-protein coupled receptors family 1 profile domain-containing protein</fullName>
    </submittedName>
</protein>
<feature type="transmembrane region" description="Helical" evidence="6">
    <location>
        <begin position="181"/>
        <end position="202"/>
    </location>
</feature>
<comment type="subcellular location">
    <subcellularLocation>
        <location evidence="1">Membrane</location>
    </subcellularLocation>
</comment>
<keyword evidence="2 6" id="KW-0812">Transmembrane</keyword>
<organism evidence="8 9">
    <name type="scientific">Plectus sambesii</name>
    <dbReference type="NCBI Taxonomy" id="2011161"/>
    <lineage>
        <taxon>Eukaryota</taxon>
        <taxon>Metazoa</taxon>
        <taxon>Ecdysozoa</taxon>
        <taxon>Nematoda</taxon>
        <taxon>Chromadorea</taxon>
        <taxon>Plectida</taxon>
        <taxon>Plectina</taxon>
        <taxon>Plectoidea</taxon>
        <taxon>Plectidae</taxon>
        <taxon>Plectus</taxon>
    </lineage>
</organism>
<dbReference type="Gene3D" id="1.20.1070.10">
    <property type="entry name" value="Rhodopsin 7-helix transmembrane proteins"/>
    <property type="match status" value="1"/>
</dbReference>
<sequence>MSNSSSYATELSGGDKAIATDTDGSFAHGDGSFANGEWWLSGGNESGQSNEDMGGMPDVPIIILHMSLTMGLAIGGNLLLIFVIIRSNTACRRRITPVQMLILHTCTADLLFALITIMPTMINTATFPHFHGPNWLCKAVRYGQMIPMYASPFLLVAISADRYQAICRPLASLKSGRYRRPAIFACIAWLLAFLLSIPQLFIFEIMHGDCLANYANTKQHQAYAIGFTTTAWLLPSIFAASFYFCVCRAVWYSSLSQDSERLVKQSSIGKKRSDSAAGREGRNSLMIPSVNGDPTSNSTAYVNKLRTSFAYRKQTNENERKRVQTVKLTLTIVACNFLLWSPFCITNVVYALFPDFLSTQLTTYVMILGNVNSCVNPWIYVLFNRVQVRRACCTGRGGRDDCRSSSRMDGRSLTVLSTGSRRNLSATNSNYSVSMTTHLLPNDMRTDRPPLRRNSSQSSRRSPPREWRRGRQERESFAQRYMRIDHLASVTDERRARKSSSSRKKCAYLDLAAAEQTIREATDWIVANGSIAARGVEGVLAAIAVVAIRLIEDVIIVQSNIMTVSVICHLVHNRSVVENLSVQLYNRERCYSF</sequence>
<reference evidence="9" key="1">
    <citation type="submission" date="2022-11" db="UniProtKB">
        <authorList>
            <consortium name="WormBaseParasite"/>
        </authorList>
    </citation>
    <scope>IDENTIFICATION</scope>
</reference>
<dbReference type="Pfam" id="PF00001">
    <property type="entry name" value="7tm_1"/>
    <property type="match status" value="1"/>
</dbReference>
<name>A0A914VX01_9BILA</name>
<proteinExistence type="predicted"/>
<feature type="compositionally biased region" description="Basic and acidic residues" evidence="5">
    <location>
        <begin position="273"/>
        <end position="282"/>
    </location>
</feature>
<dbReference type="GO" id="GO:0016020">
    <property type="term" value="C:membrane"/>
    <property type="evidence" value="ECO:0007669"/>
    <property type="project" value="UniProtKB-SubCell"/>
</dbReference>
<evidence type="ECO:0000256" key="3">
    <source>
        <dbReference type="ARBA" id="ARBA00022989"/>
    </source>
</evidence>
<dbReference type="AlphaFoldDB" id="A0A914VX01"/>
<evidence type="ECO:0000259" key="7">
    <source>
        <dbReference type="PROSITE" id="PS50262"/>
    </source>
</evidence>
<dbReference type="InterPro" id="IPR000276">
    <property type="entry name" value="GPCR_Rhodpsn"/>
</dbReference>
<dbReference type="PRINTS" id="PR00237">
    <property type="entry name" value="GPCRRHODOPSN"/>
</dbReference>
<evidence type="ECO:0000256" key="1">
    <source>
        <dbReference type="ARBA" id="ARBA00004370"/>
    </source>
</evidence>
<feature type="transmembrane region" description="Helical" evidence="6">
    <location>
        <begin position="222"/>
        <end position="246"/>
    </location>
</feature>
<evidence type="ECO:0000313" key="9">
    <source>
        <dbReference type="WBParaSite" id="PSAMB.scaffold273size59796.g4196.t1"/>
    </source>
</evidence>
<dbReference type="PROSITE" id="PS50262">
    <property type="entry name" value="G_PROTEIN_RECEP_F1_2"/>
    <property type="match status" value="1"/>
</dbReference>
<dbReference type="SUPFAM" id="SSF81321">
    <property type="entry name" value="Family A G protein-coupled receptor-like"/>
    <property type="match status" value="1"/>
</dbReference>
<feature type="transmembrane region" description="Helical" evidence="6">
    <location>
        <begin position="97"/>
        <end position="122"/>
    </location>
</feature>
<keyword evidence="8" id="KW-1185">Reference proteome</keyword>
<evidence type="ECO:0000256" key="4">
    <source>
        <dbReference type="ARBA" id="ARBA00023136"/>
    </source>
</evidence>
<evidence type="ECO:0000256" key="5">
    <source>
        <dbReference type="SAM" id="MobiDB-lite"/>
    </source>
</evidence>